<evidence type="ECO:0000256" key="1">
    <source>
        <dbReference type="SAM" id="MobiDB-lite"/>
    </source>
</evidence>
<sequence>MHVIHDVHGEAVQRTELPQQIGIPRTATSEAEIDADEHGDHVQRIDEDRADELLRFEEASARSKVSSSVASRSRSASSSSLRSVLTTFSGQISGRSTSSGFRSKVTATALASAAAASARIRSITAR</sequence>
<dbReference type="Proteomes" id="UP001321543">
    <property type="component" value="Chromosome"/>
</dbReference>
<feature type="region of interest" description="Disordered" evidence="1">
    <location>
        <begin position="1"/>
        <end position="44"/>
    </location>
</feature>
<proteinExistence type="predicted"/>
<gene>
    <name evidence="2" type="ORF">GCM10025863_12200</name>
</gene>
<evidence type="ECO:0000313" key="3">
    <source>
        <dbReference type="Proteomes" id="UP001321543"/>
    </source>
</evidence>
<reference evidence="3" key="1">
    <citation type="journal article" date="2019" name="Int. J. Syst. Evol. Microbiol.">
        <title>The Global Catalogue of Microorganisms (GCM) 10K type strain sequencing project: providing services to taxonomists for standard genome sequencing and annotation.</title>
        <authorList>
            <consortium name="The Broad Institute Genomics Platform"/>
            <consortium name="The Broad Institute Genome Sequencing Center for Infectious Disease"/>
            <person name="Wu L."/>
            <person name="Ma J."/>
        </authorList>
    </citation>
    <scope>NUCLEOTIDE SEQUENCE [LARGE SCALE GENOMIC DNA]</scope>
    <source>
        <strain evidence="3">NBRC 106310</strain>
    </source>
</reference>
<name>A0ABM8FSE3_9MICO</name>
<dbReference type="EMBL" id="AP027728">
    <property type="protein sequence ID" value="BDZ38606.1"/>
    <property type="molecule type" value="Genomic_DNA"/>
</dbReference>
<accession>A0ABM8FSE3</accession>
<keyword evidence="3" id="KW-1185">Reference proteome</keyword>
<feature type="region of interest" description="Disordered" evidence="1">
    <location>
        <begin position="63"/>
        <end position="83"/>
    </location>
</feature>
<protein>
    <submittedName>
        <fullName evidence="2">Uncharacterized protein</fullName>
    </submittedName>
</protein>
<organism evidence="2 3">
    <name type="scientific">Microbacterium suwonense</name>
    <dbReference type="NCBI Taxonomy" id="683047"/>
    <lineage>
        <taxon>Bacteria</taxon>
        <taxon>Bacillati</taxon>
        <taxon>Actinomycetota</taxon>
        <taxon>Actinomycetes</taxon>
        <taxon>Micrococcales</taxon>
        <taxon>Microbacteriaceae</taxon>
        <taxon>Microbacterium</taxon>
    </lineage>
</organism>
<evidence type="ECO:0000313" key="2">
    <source>
        <dbReference type="EMBL" id="BDZ38606.1"/>
    </source>
</evidence>
<feature type="compositionally biased region" description="Basic and acidic residues" evidence="1">
    <location>
        <begin position="1"/>
        <end position="13"/>
    </location>
</feature>